<evidence type="ECO:0000256" key="1">
    <source>
        <dbReference type="SAM" id="MobiDB-lite"/>
    </source>
</evidence>
<proteinExistence type="predicted"/>
<feature type="region of interest" description="Disordered" evidence="1">
    <location>
        <begin position="86"/>
        <end position="107"/>
    </location>
</feature>
<organism evidence="2 3">
    <name type="scientific">Siminovitchia acidinfaciens</name>
    <dbReference type="NCBI Taxonomy" id="2321395"/>
    <lineage>
        <taxon>Bacteria</taxon>
        <taxon>Bacillati</taxon>
        <taxon>Bacillota</taxon>
        <taxon>Bacilli</taxon>
        <taxon>Bacillales</taxon>
        <taxon>Bacillaceae</taxon>
        <taxon>Siminovitchia</taxon>
    </lineage>
</organism>
<dbReference type="Proteomes" id="UP000287156">
    <property type="component" value="Unassembled WGS sequence"/>
</dbReference>
<protein>
    <submittedName>
        <fullName evidence="2">Uncharacterized protein</fullName>
    </submittedName>
</protein>
<gene>
    <name evidence="2" type="ORF">D4T97_011045</name>
</gene>
<accession>A0A429XZI5</accession>
<name>A0A429XZI5_9BACI</name>
<dbReference type="OrthoDB" id="1495777at2"/>
<evidence type="ECO:0000313" key="2">
    <source>
        <dbReference type="EMBL" id="RST74206.1"/>
    </source>
</evidence>
<dbReference type="AlphaFoldDB" id="A0A429XZI5"/>
<dbReference type="EMBL" id="QYTV02000004">
    <property type="protein sequence ID" value="RST74206.1"/>
    <property type="molecule type" value="Genomic_DNA"/>
</dbReference>
<dbReference type="RefSeq" id="WP_126050634.1">
    <property type="nucleotide sequence ID" value="NZ_QYTV02000004.1"/>
</dbReference>
<sequence length="169" mass="18818">MAQKYIDDKLTFGQLMTNFRAAPLLKEKTGVYGFNGESGFHTLKPRLYTGSSANLRGGGAVVKKSTGNETIPTSKGQNITYTFFGPDEPKDHTAPNKPRVQKVSDRDTAVKGTAEAGATVYVKKVPLFLEKPFPIEKSHFLSRLKSKKRVPSFRCLLWIRLETKVIVLQ</sequence>
<keyword evidence="3" id="KW-1185">Reference proteome</keyword>
<reference evidence="2" key="1">
    <citation type="submission" date="2018-12" db="EMBL/GenBank/DDBJ databases">
        <authorList>
            <person name="Sun L."/>
            <person name="Chen Z."/>
        </authorList>
    </citation>
    <scope>NUCLEOTIDE SEQUENCE [LARGE SCALE GENOMIC DNA]</scope>
    <source>
        <strain evidence="2">3-2-2</strain>
    </source>
</reference>
<evidence type="ECO:0000313" key="3">
    <source>
        <dbReference type="Proteomes" id="UP000287156"/>
    </source>
</evidence>
<comment type="caution">
    <text evidence="2">The sequence shown here is derived from an EMBL/GenBank/DDBJ whole genome shotgun (WGS) entry which is preliminary data.</text>
</comment>